<dbReference type="GO" id="GO:0030248">
    <property type="term" value="F:cellulose binding"/>
    <property type="evidence" value="ECO:0007669"/>
    <property type="project" value="InterPro"/>
</dbReference>
<feature type="domain" description="CBM1" evidence="3">
    <location>
        <begin position="489"/>
        <end position="525"/>
    </location>
</feature>
<evidence type="ECO:0000313" key="5">
    <source>
        <dbReference type="Proteomes" id="UP000266239"/>
    </source>
</evidence>
<keyword evidence="1 2" id="KW-0732">Signal</keyword>
<name>A0A397AD58_APHAT</name>
<dbReference type="PROSITE" id="PS51164">
    <property type="entry name" value="CBM1_2"/>
    <property type="match status" value="3"/>
</dbReference>
<evidence type="ECO:0000256" key="1">
    <source>
        <dbReference type="ARBA" id="ARBA00022729"/>
    </source>
</evidence>
<dbReference type="Proteomes" id="UP000266239">
    <property type="component" value="Unassembled WGS sequence"/>
</dbReference>
<dbReference type="EMBL" id="QUTA01008261">
    <property type="protein sequence ID" value="RHY04245.1"/>
    <property type="molecule type" value="Genomic_DNA"/>
</dbReference>
<dbReference type="Pfam" id="PF00734">
    <property type="entry name" value="CBM_1"/>
    <property type="match status" value="2"/>
</dbReference>
<dbReference type="GO" id="GO:0005975">
    <property type="term" value="P:carbohydrate metabolic process"/>
    <property type="evidence" value="ECO:0007669"/>
    <property type="project" value="InterPro"/>
</dbReference>
<feature type="domain" description="CBM1" evidence="3">
    <location>
        <begin position="71"/>
        <end position="109"/>
    </location>
</feature>
<dbReference type="AlphaFoldDB" id="A0A397AD58"/>
<dbReference type="SMART" id="SM00236">
    <property type="entry name" value="fCBD"/>
    <property type="match status" value="5"/>
</dbReference>
<feature type="signal peptide" evidence="2">
    <location>
        <begin position="1"/>
        <end position="16"/>
    </location>
</feature>
<reference evidence="4 5" key="1">
    <citation type="submission" date="2018-08" db="EMBL/GenBank/DDBJ databases">
        <title>Aphanomyces genome sequencing and annotation.</title>
        <authorList>
            <person name="Minardi D."/>
            <person name="Oidtmann B."/>
            <person name="Van Der Giezen M."/>
            <person name="Studholme D.J."/>
        </authorList>
    </citation>
    <scope>NUCLEOTIDE SEQUENCE [LARGE SCALE GENOMIC DNA]</scope>
    <source>
        <strain evidence="4 5">Yx</strain>
    </source>
</reference>
<dbReference type="GO" id="GO:0005576">
    <property type="term" value="C:extracellular region"/>
    <property type="evidence" value="ECO:0007669"/>
    <property type="project" value="InterPro"/>
</dbReference>
<dbReference type="VEuPathDB" id="FungiDB:H257_10301"/>
<evidence type="ECO:0000256" key="2">
    <source>
        <dbReference type="SAM" id="SignalP"/>
    </source>
</evidence>
<protein>
    <recommendedName>
        <fullName evidence="3">CBM1 domain-containing protein</fullName>
    </recommendedName>
</protein>
<organism evidence="4 5">
    <name type="scientific">Aphanomyces astaci</name>
    <name type="common">Crayfish plague agent</name>
    <dbReference type="NCBI Taxonomy" id="112090"/>
    <lineage>
        <taxon>Eukaryota</taxon>
        <taxon>Sar</taxon>
        <taxon>Stramenopiles</taxon>
        <taxon>Oomycota</taxon>
        <taxon>Saprolegniomycetes</taxon>
        <taxon>Saprolegniales</taxon>
        <taxon>Verrucalvaceae</taxon>
        <taxon>Aphanomyces</taxon>
    </lineage>
</organism>
<dbReference type="PROSITE" id="PS00562">
    <property type="entry name" value="CBM1_1"/>
    <property type="match status" value="2"/>
</dbReference>
<proteinExistence type="predicted"/>
<accession>A0A397AD58</accession>
<feature type="domain" description="CBM1" evidence="3">
    <location>
        <begin position="532"/>
        <end position="568"/>
    </location>
</feature>
<gene>
    <name evidence="4" type="ORF">DYB25_001835</name>
</gene>
<dbReference type="SUPFAM" id="SSF57180">
    <property type="entry name" value="Cellulose-binding domain"/>
    <property type="match status" value="2"/>
</dbReference>
<comment type="caution">
    <text evidence="4">The sequence shown here is derived from an EMBL/GenBank/DDBJ whole genome shotgun (WGS) entry which is preliminary data.</text>
</comment>
<feature type="chain" id="PRO_5017363867" description="CBM1 domain-containing protein" evidence="2">
    <location>
        <begin position="17"/>
        <end position="570"/>
    </location>
</feature>
<dbReference type="InterPro" id="IPR000254">
    <property type="entry name" value="CBD"/>
</dbReference>
<sequence>MQIALIVSSIVVSAVASDCVAEYGLCDTGAPCCNATSTCHVFKDNVAQCLPSSSTHAVHVRDAASGQNNGACATTWSQCNGQNWPVNSVCCANAGDECIKHNNYYSQCIPKTAKTSVTTTSPTTSPSSSNVQCSENWSQCNGQNWSTGVCCKDPSFQCHRKSEYVSVCEPKDPKKAAEASCTNVSVVGDATYCVQGAICGDQGDVCPKKGEYAVERCIQTLASYVGATKCVAPVDATCQKLPSGARGCVFGAVPAATTTTTTDIPATTTGSPATTGTAIPATMAVNNGGKCSTNWSQCNGQNWPYGVCCENADFQCNRKNEYLSLCEPKQPKKDASASCTNVSVVGDATYCVHGNICGDQGDVCPKKDDLAVGDCIQTLKSFVGATSKCIAPADAVCQKLPSGARGCVFSSGAAATTTGTPANTTSAPATTSVNTNTGKCSTKWSQCNGQNWPYGVCCDDAAFSCNYKNQYLSLCEPNDPKKAAGAASGVVAVWQQCGGKTYQGPTQCSAGNTCEIINDWYAQCKPSPTKEGVLATWARCGGIGYTGLTKCRDENKCLKYNDYYSQCVPL</sequence>
<dbReference type="InterPro" id="IPR035971">
    <property type="entry name" value="CBD_sf"/>
</dbReference>
<evidence type="ECO:0000259" key="3">
    <source>
        <dbReference type="PROSITE" id="PS51164"/>
    </source>
</evidence>
<evidence type="ECO:0000313" key="4">
    <source>
        <dbReference type="EMBL" id="RHY04245.1"/>
    </source>
</evidence>